<comment type="caution">
    <text evidence="2">The sequence shown here is derived from an EMBL/GenBank/DDBJ whole genome shotgun (WGS) entry which is preliminary data.</text>
</comment>
<gene>
    <name evidence="2" type="ORF">DSM106972_063340</name>
</gene>
<evidence type="ECO:0000313" key="3">
    <source>
        <dbReference type="Proteomes" id="UP000271624"/>
    </source>
</evidence>
<feature type="transmembrane region" description="Helical" evidence="1">
    <location>
        <begin position="43"/>
        <end position="65"/>
    </location>
</feature>
<keyword evidence="1" id="KW-0812">Transmembrane</keyword>
<reference evidence="2" key="1">
    <citation type="submission" date="2018-12" db="EMBL/GenBank/DDBJ databases">
        <authorList>
            <person name="Will S."/>
            <person name="Neumann-Schaal M."/>
            <person name="Henke P."/>
        </authorList>
    </citation>
    <scope>NUCLEOTIDE SEQUENCE</scope>
    <source>
        <strain evidence="2">PCC 7102</strain>
    </source>
</reference>
<evidence type="ECO:0000256" key="1">
    <source>
        <dbReference type="SAM" id="Phobius"/>
    </source>
</evidence>
<organism evidence="2 3">
    <name type="scientific">Dulcicalothrix desertica PCC 7102</name>
    <dbReference type="NCBI Taxonomy" id="232991"/>
    <lineage>
        <taxon>Bacteria</taxon>
        <taxon>Bacillati</taxon>
        <taxon>Cyanobacteriota</taxon>
        <taxon>Cyanophyceae</taxon>
        <taxon>Nostocales</taxon>
        <taxon>Calotrichaceae</taxon>
        <taxon>Dulcicalothrix</taxon>
    </lineage>
</organism>
<dbReference type="Gene3D" id="3.40.50.10770">
    <property type="entry name" value="Hypothetical protein VC1899 like domain (Restriction endonuclease-like)"/>
    <property type="match status" value="1"/>
</dbReference>
<evidence type="ECO:0008006" key="4">
    <source>
        <dbReference type="Google" id="ProtNLM"/>
    </source>
</evidence>
<keyword evidence="1" id="KW-0472">Membrane</keyword>
<keyword evidence="3" id="KW-1185">Reference proteome</keyword>
<keyword evidence="1" id="KW-1133">Transmembrane helix</keyword>
<evidence type="ECO:0000313" key="2">
    <source>
        <dbReference type="EMBL" id="RUT02259.1"/>
    </source>
</evidence>
<reference evidence="2" key="2">
    <citation type="journal article" date="2019" name="Genome Biol. Evol.">
        <title>Day and night: Metabolic profiles and evolutionary relationships of six axenic non-marine cyanobacteria.</title>
        <authorList>
            <person name="Will S.E."/>
            <person name="Henke P."/>
            <person name="Boedeker C."/>
            <person name="Huang S."/>
            <person name="Brinkmann H."/>
            <person name="Rohde M."/>
            <person name="Jarek M."/>
            <person name="Friedl T."/>
            <person name="Seufert S."/>
            <person name="Schumacher M."/>
            <person name="Overmann J."/>
            <person name="Neumann-Schaal M."/>
            <person name="Petersen J."/>
        </authorList>
    </citation>
    <scope>NUCLEOTIDE SEQUENCE [LARGE SCALE GENOMIC DNA]</scope>
    <source>
        <strain evidence="2">PCC 7102</strain>
    </source>
</reference>
<dbReference type="AlphaFoldDB" id="A0A3S1C8J3"/>
<dbReference type="EMBL" id="RSCL01000017">
    <property type="protein sequence ID" value="RUT02259.1"/>
    <property type="molecule type" value="Genomic_DNA"/>
</dbReference>
<proteinExistence type="predicted"/>
<accession>A0A3S1C8J3</accession>
<sequence>MILIKNPDNLGECYLGVTKCIRELQQNPDVEILADYTGGTKTMSAALVLAAVDCGIPLYITVAVARENLIKFERGEYTQLVNTNFPLVQRKF</sequence>
<name>A0A3S1C8J3_9CYAN</name>
<protein>
    <recommendedName>
        <fullName evidence="4">CRISPR system ring nuclease SSO1393-like domain-containing protein</fullName>
    </recommendedName>
</protein>
<dbReference type="Proteomes" id="UP000271624">
    <property type="component" value="Unassembled WGS sequence"/>
</dbReference>